<dbReference type="EMBL" id="CP120943">
    <property type="protein sequence ID" value="WFG00269.1"/>
    <property type="molecule type" value="Genomic_DNA"/>
</dbReference>
<accession>A0AAJ6CR31</accession>
<reference evidence="1" key="1">
    <citation type="submission" date="2023-03" db="EMBL/GenBank/DDBJ databases">
        <title>Aeromonas caviae strain AC1520.</title>
        <authorList>
            <person name="Xie T."/>
            <person name="Zhang Q."/>
            <person name="Deng J."/>
            <person name="Li X."/>
        </authorList>
    </citation>
    <scope>NUCLEOTIDE SEQUENCE</scope>
    <source>
        <strain evidence="1">AC1520</strain>
        <plasmid evidence="1">pAC1520</plasmid>
    </source>
</reference>
<dbReference type="RefSeq" id="WP_128343744.1">
    <property type="nucleotide sequence ID" value="NZ_CAWOMG010000181.1"/>
</dbReference>
<protein>
    <submittedName>
        <fullName evidence="1">Uncharacterized protein</fullName>
    </submittedName>
</protein>
<sequence length="392" mass="44414">MAWVIETKKEVFAEGRSKAEVKAYIMRERRKGYAYYHWVGNDLYSSKTPGCLLAECCVVQLQQYVGAHQSYAIFIRHESDVFCVAVRDKVIIKSGLVKDDAVSEKQLKAFIRLMNFVVIGDAVYQEVIDKYSLRSQPHVELPASVNIRPSAESDLVRGELILNQHASKIKFAIAFLLLSSVVGYGYYDWYQTKLEEEAARQQEVKDPYKTVRELLTISKTNVKIFMAQFSSDMEAMKSIPGYEVTRVTSAGSNINFELAQKNGRSAELEKWAKANGYTLSFANNKMQMTKTYVRMAIISEPVLPPIDGLTVYVMDAVRAWWDTATVNSEVSVSDKWVERKINIDVTNWTSFDFDTLGSLLNGQTIGIESLDLTQNADGFNGRIQFIAYGRPR</sequence>
<dbReference type="AlphaFoldDB" id="A0AAJ6CR31"/>
<geneLocation type="plasmid" evidence="1 2">
    <name>pAC1520</name>
</geneLocation>
<evidence type="ECO:0000313" key="1">
    <source>
        <dbReference type="EMBL" id="WFG00269.1"/>
    </source>
</evidence>
<name>A0AAJ6CR31_AERCA</name>
<organism evidence="1 2">
    <name type="scientific">Aeromonas caviae</name>
    <name type="common">Aeromonas punctata</name>
    <dbReference type="NCBI Taxonomy" id="648"/>
    <lineage>
        <taxon>Bacteria</taxon>
        <taxon>Pseudomonadati</taxon>
        <taxon>Pseudomonadota</taxon>
        <taxon>Gammaproteobacteria</taxon>
        <taxon>Aeromonadales</taxon>
        <taxon>Aeromonadaceae</taxon>
        <taxon>Aeromonas</taxon>
    </lineage>
</organism>
<gene>
    <name evidence="1" type="ORF">P5S46_21140</name>
</gene>
<evidence type="ECO:0000313" key="2">
    <source>
        <dbReference type="Proteomes" id="UP001218423"/>
    </source>
</evidence>
<proteinExistence type="predicted"/>
<dbReference type="Proteomes" id="UP001218423">
    <property type="component" value="Plasmid pAC1520"/>
</dbReference>
<keyword evidence="1" id="KW-0614">Plasmid</keyword>